<evidence type="ECO:0000256" key="2">
    <source>
        <dbReference type="SAM" id="SignalP"/>
    </source>
</evidence>
<dbReference type="RefSeq" id="WP_353064300.1">
    <property type="nucleotide sequence ID" value="NZ_CP132942.1"/>
</dbReference>
<dbReference type="GO" id="GO:0000166">
    <property type="term" value="F:nucleotide binding"/>
    <property type="evidence" value="ECO:0007669"/>
    <property type="project" value="InterPro"/>
</dbReference>
<reference evidence="5" key="2">
    <citation type="journal article" date="2024" name="Environ. Microbiol.">
        <title>Genome analysis and description of Tunturibacter gen. nov. expands the diversity of Terriglobia in tundra soils.</title>
        <authorList>
            <person name="Messyasz A."/>
            <person name="Mannisto M.K."/>
            <person name="Kerkhof L.J."/>
            <person name="Haggblom M.M."/>
        </authorList>
    </citation>
    <scope>NUCLEOTIDE SEQUENCE</scope>
    <source>
        <strain evidence="5">X5P6</strain>
    </source>
</reference>
<proteinExistence type="predicted"/>
<keyword evidence="1" id="KW-0560">Oxidoreductase</keyword>
<dbReference type="SUPFAM" id="SSF55347">
    <property type="entry name" value="Glyceraldehyde-3-phosphate dehydrogenase-like, C-terminal domain"/>
    <property type="match status" value="1"/>
</dbReference>
<dbReference type="EMBL" id="CP132942">
    <property type="protein sequence ID" value="XCB33463.1"/>
    <property type="molecule type" value="Genomic_DNA"/>
</dbReference>
<dbReference type="AlphaFoldDB" id="A0AAU7ZRC2"/>
<dbReference type="KEGG" id="tpsc:RBB77_00880"/>
<feature type="domain" description="GFO/IDH/MocA-like oxidoreductase" evidence="4">
    <location>
        <begin position="166"/>
        <end position="291"/>
    </location>
</feature>
<protein>
    <submittedName>
        <fullName evidence="5">Gfo/Idh/MocA family oxidoreductase</fullName>
    </submittedName>
</protein>
<evidence type="ECO:0000256" key="1">
    <source>
        <dbReference type="ARBA" id="ARBA00023002"/>
    </source>
</evidence>
<dbReference type="SUPFAM" id="SSF51735">
    <property type="entry name" value="NAD(P)-binding Rossmann-fold domains"/>
    <property type="match status" value="1"/>
</dbReference>
<dbReference type="Gene3D" id="3.30.360.10">
    <property type="entry name" value="Dihydrodipicolinate Reductase, domain 2"/>
    <property type="match status" value="1"/>
</dbReference>
<sequence>MISSVPARLLFAASLFVAGFSSVDAQAQTAAPVRVAIVGLVHGHVQGFLHNLAAHPEIALVGISDPDAALRQKYIAKTHLSGDLFFATEAEMLKKTQPQAILVYTSIAGHRAAIEEAAPLHIAAMVEKPLATTVEDALAIQALSERYNVPVLTNYETTWYNSNTAAVKMLEEGKIGDLRKLVVHDGHEGPKEIHVDPEFFDWLTDPKLNGAGAMFDFGCYGADLATWIMHGELPTTVTAVALQLKPQIYPNVDDDSTIVLTYPHAQAILQGSWNWPFARKDMEVYGATGYVDTLYEDAGPGVKLRMRLTGEKAEHVETAPALTAPQNDSLNYLAAVLGGSLKPQHDLTSLDTNIVVVRILDAARRSAQTGKTIYLAREVAAAK</sequence>
<dbReference type="InterPro" id="IPR055170">
    <property type="entry name" value="GFO_IDH_MocA-like_dom"/>
</dbReference>
<accession>A0AAU7ZRC2</accession>
<evidence type="ECO:0000313" key="5">
    <source>
        <dbReference type="EMBL" id="XCB33463.1"/>
    </source>
</evidence>
<organism evidence="5">
    <name type="scientific">Tunturiibacter psychrotolerans</name>
    <dbReference type="NCBI Taxonomy" id="3069686"/>
    <lineage>
        <taxon>Bacteria</taxon>
        <taxon>Pseudomonadati</taxon>
        <taxon>Acidobacteriota</taxon>
        <taxon>Terriglobia</taxon>
        <taxon>Terriglobales</taxon>
        <taxon>Acidobacteriaceae</taxon>
        <taxon>Tunturiibacter</taxon>
    </lineage>
</organism>
<dbReference type="Gene3D" id="3.40.50.720">
    <property type="entry name" value="NAD(P)-binding Rossmann-like Domain"/>
    <property type="match status" value="1"/>
</dbReference>
<dbReference type="Pfam" id="PF22725">
    <property type="entry name" value="GFO_IDH_MocA_C3"/>
    <property type="match status" value="1"/>
</dbReference>
<evidence type="ECO:0000259" key="4">
    <source>
        <dbReference type="Pfam" id="PF22725"/>
    </source>
</evidence>
<dbReference type="Pfam" id="PF01408">
    <property type="entry name" value="GFO_IDH_MocA"/>
    <property type="match status" value="1"/>
</dbReference>
<name>A0AAU7ZRC2_9BACT</name>
<dbReference type="InterPro" id="IPR000683">
    <property type="entry name" value="Gfo/Idh/MocA-like_OxRdtase_N"/>
</dbReference>
<dbReference type="InterPro" id="IPR050463">
    <property type="entry name" value="Gfo/Idh/MocA_oxidrdct_glycsds"/>
</dbReference>
<dbReference type="GO" id="GO:0016491">
    <property type="term" value="F:oxidoreductase activity"/>
    <property type="evidence" value="ECO:0007669"/>
    <property type="project" value="UniProtKB-KW"/>
</dbReference>
<feature type="signal peptide" evidence="2">
    <location>
        <begin position="1"/>
        <end position="27"/>
    </location>
</feature>
<feature type="chain" id="PRO_5043549185" evidence="2">
    <location>
        <begin position="28"/>
        <end position="383"/>
    </location>
</feature>
<gene>
    <name evidence="5" type="ORF">RBB77_00880</name>
</gene>
<evidence type="ECO:0000259" key="3">
    <source>
        <dbReference type="Pfam" id="PF01408"/>
    </source>
</evidence>
<feature type="domain" description="Gfo/Idh/MocA-like oxidoreductase N-terminal" evidence="3">
    <location>
        <begin position="33"/>
        <end position="154"/>
    </location>
</feature>
<dbReference type="PANTHER" id="PTHR43818">
    <property type="entry name" value="BCDNA.GH03377"/>
    <property type="match status" value="1"/>
</dbReference>
<reference evidence="5" key="1">
    <citation type="submission" date="2023-08" db="EMBL/GenBank/DDBJ databases">
        <authorList>
            <person name="Messyasz A."/>
            <person name="Mannisto M.K."/>
            <person name="Kerkhof L.J."/>
            <person name="Haggblom M."/>
        </authorList>
    </citation>
    <scope>NUCLEOTIDE SEQUENCE</scope>
    <source>
        <strain evidence="5">X5P6</strain>
    </source>
</reference>
<keyword evidence="2" id="KW-0732">Signal</keyword>
<dbReference type="InterPro" id="IPR036291">
    <property type="entry name" value="NAD(P)-bd_dom_sf"/>
</dbReference>
<dbReference type="PANTHER" id="PTHR43818:SF11">
    <property type="entry name" value="BCDNA.GH03377"/>
    <property type="match status" value="1"/>
</dbReference>